<dbReference type="AlphaFoldDB" id="A0A9P0ZJV0"/>
<proteinExistence type="predicted"/>
<name>A0A9P0ZJV0_CUSEU</name>
<keyword evidence="2" id="KW-1185">Reference proteome</keyword>
<evidence type="ECO:0000313" key="1">
    <source>
        <dbReference type="EMBL" id="CAH9105423.1"/>
    </source>
</evidence>
<protein>
    <submittedName>
        <fullName evidence="1">Uncharacterized protein</fullName>
    </submittedName>
</protein>
<sequence length="111" mass="12468">MAISSKTDPKHPLLTNSKLARLCTFSLHSLRGRFTLSPRLGFFFQKIFSKGGFLMRHHLIAGKVRDPFQIEQGIKSNGRSSDRNWAIPFQLEGFALGSGGLLTDIYYLGPR</sequence>
<organism evidence="1 2">
    <name type="scientific">Cuscuta europaea</name>
    <name type="common">European dodder</name>
    <dbReference type="NCBI Taxonomy" id="41803"/>
    <lineage>
        <taxon>Eukaryota</taxon>
        <taxon>Viridiplantae</taxon>
        <taxon>Streptophyta</taxon>
        <taxon>Embryophyta</taxon>
        <taxon>Tracheophyta</taxon>
        <taxon>Spermatophyta</taxon>
        <taxon>Magnoliopsida</taxon>
        <taxon>eudicotyledons</taxon>
        <taxon>Gunneridae</taxon>
        <taxon>Pentapetalae</taxon>
        <taxon>asterids</taxon>
        <taxon>lamiids</taxon>
        <taxon>Solanales</taxon>
        <taxon>Convolvulaceae</taxon>
        <taxon>Cuscuteae</taxon>
        <taxon>Cuscuta</taxon>
        <taxon>Cuscuta subgen. Cuscuta</taxon>
    </lineage>
</organism>
<dbReference type="Proteomes" id="UP001152484">
    <property type="component" value="Unassembled WGS sequence"/>
</dbReference>
<dbReference type="EMBL" id="CAMAPE010000048">
    <property type="protein sequence ID" value="CAH9105423.1"/>
    <property type="molecule type" value="Genomic_DNA"/>
</dbReference>
<feature type="non-terminal residue" evidence="1">
    <location>
        <position position="111"/>
    </location>
</feature>
<accession>A0A9P0ZJV0</accession>
<evidence type="ECO:0000313" key="2">
    <source>
        <dbReference type="Proteomes" id="UP001152484"/>
    </source>
</evidence>
<reference evidence="1" key="1">
    <citation type="submission" date="2022-07" db="EMBL/GenBank/DDBJ databases">
        <authorList>
            <person name="Macas J."/>
            <person name="Novak P."/>
            <person name="Neumann P."/>
        </authorList>
    </citation>
    <scope>NUCLEOTIDE SEQUENCE</scope>
</reference>
<gene>
    <name evidence="1" type="ORF">CEURO_LOCUS16889</name>
</gene>
<comment type="caution">
    <text evidence="1">The sequence shown here is derived from an EMBL/GenBank/DDBJ whole genome shotgun (WGS) entry which is preliminary data.</text>
</comment>